<evidence type="ECO:0000313" key="3">
    <source>
        <dbReference type="Proteomes" id="UP000313066"/>
    </source>
</evidence>
<sequence>MAGRPTFSEVTWRRACGGGNCVEVAFQDGHVGVRDGKGGGEGPILTFTAEEWQTFVEHVKDGRFDLP</sequence>
<feature type="domain" description="DUF397" evidence="1">
    <location>
        <begin position="16"/>
        <end position="60"/>
    </location>
</feature>
<dbReference type="EMBL" id="VDMA02000009">
    <property type="protein sequence ID" value="KAB8183697.1"/>
    <property type="molecule type" value="Genomic_DNA"/>
</dbReference>
<dbReference type="InterPro" id="IPR007278">
    <property type="entry name" value="DUF397"/>
</dbReference>
<protein>
    <submittedName>
        <fullName evidence="2">DUF397 domain-containing protein</fullName>
    </submittedName>
</protein>
<reference evidence="2 3" key="1">
    <citation type="submission" date="2019-10" db="EMBL/GenBank/DDBJ databases">
        <title>Nonomuraea sp. nov., isolated from Phyllanthus amarus.</title>
        <authorList>
            <person name="Klykleung N."/>
            <person name="Tanasupawat S."/>
        </authorList>
    </citation>
    <scope>NUCLEOTIDE SEQUENCE [LARGE SCALE GENOMIC DNA]</scope>
    <source>
        <strain evidence="2 3">CR1-09</strain>
    </source>
</reference>
<dbReference type="RefSeq" id="WP_139575804.1">
    <property type="nucleotide sequence ID" value="NZ_VDMA02000009.1"/>
</dbReference>
<comment type="caution">
    <text evidence="2">The sequence shown here is derived from an EMBL/GenBank/DDBJ whole genome shotgun (WGS) entry which is preliminary data.</text>
</comment>
<name>A0A5N6BTB4_9ACTN</name>
<evidence type="ECO:0000259" key="1">
    <source>
        <dbReference type="Pfam" id="PF04149"/>
    </source>
</evidence>
<proteinExistence type="predicted"/>
<evidence type="ECO:0000313" key="2">
    <source>
        <dbReference type="EMBL" id="KAB8183697.1"/>
    </source>
</evidence>
<keyword evidence="3" id="KW-1185">Reference proteome</keyword>
<dbReference type="Pfam" id="PF04149">
    <property type="entry name" value="DUF397"/>
    <property type="match status" value="1"/>
</dbReference>
<dbReference type="AlphaFoldDB" id="A0A5N6BTB4"/>
<dbReference type="Proteomes" id="UP000313066">
    <property type="component" value="Unassembled WGS sequence"/>
</dbReference>
<gene>
    <name evidence="2" type="ORF">FH610_018700</name>
</gene>
<accession>A0A5N6BTB4</accession>
<organism evidence="2 3">
    <name type="scientific">Microbispora catharanthi</name>
    <dbReference type="NCBI Taxonomy" id="1712871"/>
    <lineage>
        <taxon>Bacteria</taxon>
        <taxon>Bacillati</taxon>
        <taxon>Actinomycetota</taxon>
        <taxon>Actinomycetes</taxon>
        <taxon>Streptosporangiales</taxon>
        <taxon>Streptosporangiaceae</taxon>
        <taxon>Microbispora</taxon>
    </lineage>
</organism>